<dbReference type="InterPro" id="IPR003587">
    <property type="entry name" value="Hint_dom_N"/>
</dbReference>
<dbReference type="InterPro" id="IPR030934">
    <property type="entry name" value="Intein_C"/>
</dbReference>
<evidence type="ECO:0000259" key="2">
    <source>
        <dbReference type="SMART" id="SM00306"/>
    </source>
</evidence>
<dbReference type="PROSITE" id="PS50817">
    <property type="entry name" value="INTEIN_N_TER"/>
    <property type="match status" value="1"/>
</dbReference>
<proteinExistence type="predicted"/>
<dbReference type="GO" id="GO:0016539">
    <property type="term" value="P:intein-mediated protein splicing"/>
    <property type="evidence" value="ECO:0007669"/>
    <property type="project" value="InterPro"/>
</dbReference>
<evidence type="ECO:0000313" key="3">
    <source>
        <dbReference type="EMBL" id="OGZ88097.1"/>
    </source>
</evidence>
<dbReference type="Proteomes" id="UP000178935">
    <property type="component" value="Unassembled WGS sequence"/>
</dbReference>
<dbReference type="Gene3D" id="2.170.16.10">
    <property type="entry name" value="Hedgehog/Intein (Hint) domain"/>
    <property type="match status" value="1"/>
</dbReference>
<comment type="caution">
    <text evidence="3">The sequence shown here is derived from an EMBL/GenBank/DDBJ whole genome shotgun (WGS) entry which is preliminary data.</text>
</comment>
<dbReference type="CDD" id="cd00081">
    <property type="entry name" value="Hint"/>
    <property type="match status" value="1"/>
</dbReference>
<dbReference type="PROSITE" id="PS50818">
    <property type="entry name" value="INTEIN_C_TER"/>
    <property type="match status" value="1"/>
</dbReference>
<accession>A0A1G2JLT0</accession>
<evidence type="ECO:0000256" key="1">
    <source>
        <dbReference type="SAM" id="MobiDB-lite"/>
    </source>
</evidence>
<dbReference type="Pfam" id="PF07591">
    <property type="entry name" value="PT-HINT"/>
    <property type="match status" value="1"/>
</dbReference>
<protein>
    <recommendedName>
        <fullName evidence="2">Hint domain-containing protein</fullName>
    </recommendedName>
</protein>
<evidence type="ECO:0000313" key="4">
    <source>
        <dbReference type="Proteomes" id="UP000178935"/>
    </source>
</evidence>
<dbReference type="SMART" id="SM00306">
    <property type="entry name" value="HintN"/>
    <property type="match status" value="1"/>
</dbReference>
<dbReference type="SUPFAM" id="SSF51294">
    <property type="entry name" value="Hedgehog/intein (Hint) domain"/>
    <property type="match status" value="1"/>
</dbReference>
<dbReference type="InterPro" id="IPR013783">
    <property type="entry name" value="Ig-like_fold"/>
</dbReference>
<name>A0A1G2JLT0_9BACT</name>
<feature type="domain" description="Hint" evidence="2">
    <location>
        <begin position="76"/>
        <end position="173"/>
    </location>
</feature>
<organism evidence="3 4">
    <name type="scientific">Candidatus Staskawiczbacteria bacterium RIFOXYD1_FULL_32_13</name>
    <dbReference type="NCBI Taxonomy" id="1802234"/>
    <lineage>
        <taxon>Bacteria</taxon>
        <taxon>Candidatus Staskawicziibacteriota</taxon>
    </lineage>
</organism>
<reference evidence="3 4" key="1">
    <citation type="journal article" date="2016" name="Nat. Commun.">
        <title>Thousands of microbial genomes shed light on interconnected biogeochemical processes in an aquifer system.</title>
        <authorList>
            <person name="Anantharaman K."/>
            <person name="Brown C.T."/>
            <person name="Hug L.A."/>
            <person name="Sharon I."/>
            <person name="Castelle C.J."/>
            <person name="Probst A.J."/>
            <person name="Thomas B.C."/>
            <person name="Singh A."/>
            <person name="Wilkins M.J."/>
            <person name="Karaoz U."/>
            <person name="Brodie E.L."/>
            <person name="Williams K.H."/>
            <person name="Hubbard S.S."/>
            <person name="Banfield J.F."/>
        </authorList>
    </citation>
    <scope>NUCLEOTIDE SEQUENCE [LARGE SCALE GENOMIC DNA]</scope>
</reference>
<dbReference type="Gene3D" id="2.60.40.10">
    <property type="entry name" value="Immunoglobulins"/>
    <property type="match status" value="1"/>
</dbReference>
<dbReference type="EMBL" id="MHPU01000032">
    <property type="protein sequence ID" value="OGZ88097.1"/>
    <property type="molecule type" value="Genomic_DNA"/>
</dbReference>
<feature type="region of interest" description="Disordered" evidence="1">
    <location>
        <begin position="666"/>
        <end position="697"/>
    </location>
</feature>
<dbReference type="InterPro" id="IPR036844">
    <property type="entry name" value="Hint_dom_sf"/>
</dbReference>
<sequence length="722" mass="78600">MKFVFKLIILSFAVLVLSGFGFSNNFVLAISSGPLGPGTMSTSNASGGTKDWILPDMAKIDDSSYTQAQVGYTAPVLCLYSETLVLVENGSKKIKELNQGDLVYSYNFMSKKSELKKVSGVFSRSISYYNNKYYHIYFEGGDIKTTYNHYFYVGKNLIMAKDLKQGDKLFDILGQEKLINNIVIEENYTDYVWDISVEDNYNFFANGVLVHNVGATYDKYIRIIKSDGTIGSTERASVTAWGASAFYTYGGEADLWGESWTASDINDSDFGIAVSVYGSGYADGNYTTYYLKATNFGFNIPVGSTIDGIKAEIDRYAFGSSATNAYIDYIRITVTYTPSPNTTPNIPALVSPANASKITDDTPTLSANYSDPDVGDIGTINYRISSGTAQNCLDNTNIVASGTSSATSDEDEDITYTPGSSIGISATYYWCAQNDDGVAQSAWTSMGNFILDTTTPDIVAVDAGASSGDRISLTSNTYFKYTSTGSDDQLSFSWTDPSSASDDTFYYELNADSGNTVTGDESTTTNPYIDSITITEGTNYFHVRPKNGAGTWGIERTFIVNYDKTNPIISNTSNSLGYLSNTQTATITWTTDETSSTQVEYGLTNSYGSTTTETATITRVTSHTVQIALTPCQLYHARVISKDQAINQATGDDFTIQTQCAGGGNAGVFNNQLPQNQNTGTAQPNNTPPQDDQPDPRIPLMQKIIELLKQIIQILMARRGMT</sequence>
<gene>
    <name evidence="3" type="ORF">A2561_00400</name>
</gene>
<dbReference type="AlphaFoldDB" id="A0A1G2JLT0"/>
<dbReference type="NCBIfam" id="TIGR01443">
    <property type="entry name" value="intein_Cterm"/>
    <property type="match status" value="1"/>
</dbReference>
<feature type="compositionally biased region" description="Polar residues" evidence="1">
    <location>
        <begin position="668"/>
        <end position="682"/>
    </location>
</feature>
<dbReference type="InterPro" id="IPR006141">
    <property type="entry name" value="Intein_N"/>
</dbReference>